<evidence type="ECO:0000313" key="5">
    <source>
        <dbReference type="EMBL" id="EGI63300.1"/>
    </source>
</evidence>
<protein>
    <recommendedName>
        <fullName evidence="2 4">Vacuolar protein sorting-associated protein 51 homolog</fullName>
    </recommendedName>
</protein>
<dbReference type="GO" id="GO:0005829">
    <property type="term" value="C:cytosol"/>
    <property type="evidence" value="ECO:0007669"/>
    <property type="project" value="GOC"/>
</dbReference>
<dbReference type="AlphaFoldDB" id="F4WR83"/>
<dbReference type="GO" id="GO:1990745">
    <property type="term" value="C:EARP complex"/>
    <property type="evidence" value="ECO:0007669"/>
    <property type="project" value="TreeGrafter"/>
</dbReference>
<dbReference type="GO" id="GO:0016020">
    <property type="term" value="C:membrane"/>
    <property type="evidence" value="ECO:0007669"/>
    <property type="project" value="TreeGrafter"/>
</dbReference>
<keyword evidence="4" id="KW-0813">Transport</keyword>
<comment type="similarity">
    <text evidence="1 4">Belongs to the VPS51 family.</text>
</comment>
<comment type="subunit">
    <text evidence="4">Component of the Golgi-associated retrograde protein (GARP) complex.</text>
</comment>
<dbReference type="FunCoup" id="F4WR83">
    <property type="interactions" value="783"/>
</dbReference>
<dbReference type="GO" id="GO:0007030">
    <property type="term" value="P:Golgi organization"/>
    <property type="evidence" value="ECO:0007669"/>
    <property type="project" value="UniProtKB-UniRule"/>
</dbReference>
<dbReference type="PANTHER" id="PTHR15954:SF4">
    <property type="entry name" value="VACUOLAR PROTEIN SORTING-ASSOCIATED PROTEIN 51 HOMOLOG"/>
    <property type="match status" value="1"/>
</dbReference>
<keyword evidence="6" id="KW-1185">Reference proteome</keyword>
<dbReference type="GO" id="GO:0032456">
    <property type="term" value="P:endocytic recycling"/>
    <property type="evidence" value="ECO:0007669"/>
    <property type="project" value="TreeGrafter"/>
</dbReference>
<evidence type="ECO:0000256" key="2">
    <source>
        <dbReference type="ARBA" id="ARBA00016122"/>
    </source>
</evidence>
<evidence type="ECO:0000256" key="3">
    <source>
        <dbReference type="ARBA" id="ARBA00023054"/>
    </source>
</evidence>
<dbReference type="GO" id="GO:0006869">
    <property type="term" value="P:lipid transport"/>
    <property type="evidence" value="ECO:0007669"/>
    <property type="project" value="UniProtKB-UniRule"/>
</dbReference>
<name>F4WR83_ACREC</name>
<dbReference type="GO" id="GO:0015031">
    <property type="term" value="P:protein transport"/>
    <property type="evidence" value="ECO:0007669"/>
    <property type="project" value="UniProtKB-UniRule"/>
</dbReference>
<evidence type="ECO:0000256" key="4">
    <source>
        <dbReference type="RuleBase" id="RU368010"/>
    </source>
</evidence>
<dbReference type="EMBL" id="GL888284">
    <property type="protein sequence ID" value="EGI63300.1"/>
    <property type="molecule type" value="Genomic_DNA"/>
</dbReference>
<accession>F4WR83</accession>
<dbReference type="Proteomes" id="UP000007755">
    <property type="component" value="Unassembled WGS sequence"/>
</dbReference>
<dbReference type="GO" id="GO:0042147">
    <property type="term" value="P:retrograde transport, endosome to Golgi"/>
    <property type="evidence" value="ECO:0007669"/>
    <property type="project" value="UniProtKB-UniRule"/>
</dbReference>
<dbReference type="GO" id="GO:0007041">
    <property type="term" value="P:lysosomal transport"/>
    <property type="evidence" value="ECO:0007669"/>
    <property type="project" value="TreeGrafter"/>
</dbReference>
<dbReference type="STRING" id="103372.F4WR83"/>
<keyword evidence="4" id="KW-0445">Lipid transport</keyword>
<reference evidence="5" key="1">
    <citation type="submission" date="2011-02" db="EMBL/GenBank/DDBJ databases">
        <title>The genome of the leaf-cutting ant Acromyrmex echinatior suggests key adaptations to social evolution and fungus farming.</title>
        <authorList>
            <person name="Nygaard S."/>
            <person name="Zhang G."/>
        </authorList>
    </citation>
    <scope>NUCLEOTIDE SEQUENCE</scope>
</reference>
<keyword evidence="4" id="KW-0653">Protein transport</keyword>
<comment type="subcellular location">
    <subcellularLocation>
        <location evidence="4">Golgi apparatus</location>
        <location evidence="4">trans-Golgi network</location>
    </subcellularLocation>
</comment>
<keyword evidence="3" id="KW-0175">Coiled coil</keyword>
<dbReference type="GO" id="GO:0000938">
    <property type="term" value="C:GARP complex"/>
    <property type="evidence" value="ECO:0007669"/>
    <property type="project" value="UniProtKB-UniRule"/>
</dbReference>
<dbReference type="SUPFAM" id="SSF74788">
    <property type="entry name" value="Cullin repeat-like"/>
    <property type="match status" value="1"/>
</dbReference>
<gene>
    <name evidence="5" type="ORF">G5I_08328</name>
</gene>
<dbReference type="PANTHER" id="PTHR15954">
    <property type="entry name" value="VACUOLAR PROTEIN SORTING-ASSOCIATED PROTEIN 51 HOMOLOG"/>
    <property type="match status" value="1"/>
</dbReference>
<dbReference type="GO" id="GO:0048193">
    <property type="term" value="P:Golgi vesicle transport"/>
    <property type="evidence" value="ECO:0007669"/>
    <property type="project" value="TreeGrafter"/>
</dbReference>
<dbReference type="OrthoDB" id="203678at2759"/>
<dbReference type="InterPro" id="IPR016159">
    <property type="entry name" value="Cullin_repeat-like_dom_sf"/>
</dbReference>
<comment type="function">
    <text evidence="4">Acts as component of the GARP complex that is involved in retrograde transport from early and late endosomes to the trans-Golgi network (TGN).</text>
</comment>
<dbReference type="InParanoid" id="F4WR83"/>
<evidence type="ECO:0000256" key="1">
    <source>
        <dbReference type="ARBA" id="ARBA00006080"/>
    </source>
</evidence>
<dbReference type="Pfam" id="PF08700">
    <property type="entry name" value="VPS51_Exo84_N"/>
    <property type="match status" value="1"/>
</dbReference>
<evidence type="ECO:0000313" key="6">
    <source>
        <dbReference type="Proteomes" id="UP000007755"/>
    </source>
</evidence>
<organism evidence="6">
    <name type="scientific">Acromyrmex echinatior</name>
    <name type="common">Panamanian leafcutter ant</name>
    <name type="synonym">Acromyrmex octospinosus echinatior</name>
    <dbReference type="NCBI Taxonomy" id="103372"/>
    <lineage>
        <taxon>Eukaryota</taxon>
        <taxon>Metazoa</taxon>
        <taxon>Ecdysozoa</taxon>
        <taxon>Arthropoda</taxon>
        <taxon>Hexapoda</taxon>
        <taxon>Insecta</taxon>
        <taxon>Pterygota</taxon>
        <taxon>Neoptera</taxon>
        <taxon>Endopterygota</taxon>
        <taxon>Hymenoptera</taxon>
        <taxon>Apocrita</taxon>
        <taxon>Aculeata</taxon>
        <taxon>Formicoidea</taxon>
        <taxon>Formicidae</taxon>
        <taxon>Myrmicinae</taxon>
        <taxon>Acromyrmex</taxon>
    </lineage>
</organism>
<dbReference type="eggNOG" id="KOG2346">
    <property type="taxonomic scope" value="Eukaryota"/>
</dbReference>
<keyword evidence="4" id="KW-0333">Golgi apparatus</keyword>
<dbReference type="InterPro" id="IPR014812">
    <property type="entry name" value="Vps51"/>
</dbReference>
<sequence length="732" mass="84027">MTENTNNTYDINGQHFNSDMYFQKLLKECTLKQIMDHEAEILKNTQALHSDMQTLVYENYNKFISATDTIRKMKTDFKEMEDNMDLLAQNMESITSFSEQISSTLHGTRQQIAKLSSVHTLLKKLQFLFKLPGNLKDKINEEKYAEAVQDYVHAQRVLNQYSNMPSFQGIQKDCEDILEELKSKLRLQFHKRDASAKALAENIDLLLQLKEPADSLCTEFLIHAEERLTEQLDILKDMCENDIIEFVDMASSGFLSDLCLIVTSYNDMFINRSLEDDLVDDFEIKAMDHLNKFILSNMKKYFDLMSKRVEDVADTAILVRALDRFHRRLQAMNMLSKETDFTRIGTDLVLNAGRKQCRNHLHNLKQHLSEILVKVRQTLATKVTQDGDGGLAELQAMLIMPTIEKIKGVLQDLLVFLQPDLSFSLKTQFLQSFCVDEVREGLVIGFLHHLTATVAGFCNGSDVPKFPPTLLLLLSKMCIEYKESNVRYLLTTIDDLFSIDQYASSENIITPGSEMCDSFQKAAQNLLNHYVRIQGLTVSQMLRKSVETRDWLHTIEPRTVRAVMKRVVEDVTAIDVQVATLYEDNDGQVDRSSDSSRKTHSVSISRQHYRSNWSSYTPSHIDSSLVTNIHKLFSERIEIFSSVQFNKASILTGIIKISLKRFYIFIILLTSSHFKYFYVLLSKITSDLLLLLNIMQFVVHFLLDEILGSAVHRCLDPVLMEPSVVDIICEKG</sequence>
<proteinExistence type="inferred from homology"/>